<organism evidence="1 2">
    <name type="scientific">Ewingella americana</name>
    <dbReference type="NCBI Taxonomy" id="41202"/>
    <lineage>
        <taxon>Bacteria</taxon>
        <taxon>Pseudomonadati</taxon>
        <taxon>Pseudomonadota</taxon>
        <taxon>Gammaproteobacteria</taxon>
        <taxon>Enterobacterales</taxon>
        <taxon>Yersiniaceae</taxon>
        <taxon>Ewingella</taxon>
    </lineage>
</organism>
<evidence type="ECO:0000313" key="2">
    <source>
        <dbReference type="Proteomes" id="UP000254304"/>
    </source>
</evidence>
<evidence type="ECO:0000313" key="1">
    <source>
        <dbReference type="EMBL" id="STQ43184.1"/>
    </source>
</evidence>
<sequence length="30" mass="3393">MEKLTAQGLEAEWLPVLKAWIEAILNTPAR</sequence>
<dbReference type="EMBL" id="UGGO01000001">
    <property type="protein sequence ID" value="STQ43184.1"/>
    <property type="molecule type" value="Genomic_DNA"/>
</dbReference>
<protein>
    <submittedName>
        <fullName evidence="1">Uncharacterized protein</fullName>
    </submittedName>
</protein>
<proteinExistence type="predicted"/>
<reference evidence="1 2" key="1">
    <citation type="submission" date="2018-06" db="EMBL/GenBank/DDBJ databases">
        <authorList>
            <consortium name="Pathogen Informatics"/>
            <person name="Doyle S."/>
        </authorList>
    </citation>
    <scope>NUCLEOTIDE SEQUENCE [LARGE SCALE GENOMIC DNA]</scope>
    <source>
        <strain evidence="1 2">NCTC12157</strain>
    </source>
</reference>
<name>A0A377N8R3_9GAMM</name>
<dbReference type="AlphaFoldDB" id="A0A377N8R3"/>
<dbReference type="Proteomes" id="UP000254304">
    <property type="component" value="Unassembled WGS sequence"/>
</dbReference>
<accession>A0A377N8R3</accession>
<gene>
    <name evidence="1" type="ORF">NCTC12157_00857</name>
</gene>